<dbReference type="PROSITE" id="PS50966">
    <property type="entry name" value="ZF_SWIM"/>
    <property type="match status" value="1"/>
</dbReference>
<evidence type="ECO:0000259" key="2">
    <source>
        <dbReference type="PROSITE" id="PS50966"/>
    </source>
</evidence>
<sequence length="595" mass="65554">MNLDLRYVGRSGVKELRGGAALSFAPNLARPRVFFDGELARPLRFREAMSALHDVVVGDLRLRPRDRAAHEAWKKQEAEREVRLRQELHGQAMRAELERLASAPPPPNLEADFRAMHRLYWGARVRWANELARHDPELFRHLVPCDPVVTVAPDVVFFECFSKDESSYGCLSVDREAFKGAQDAGLGTTNVDYSLALYDHFQTLRSYRPTRLLVDPTGFEVAVEGRGDYREEKIDLPPSWLRGFGQIQAAMCLPCRRVDVPVEAVYSILAHLARHRERTGPRSLRFQLTPGRPPVVVIDPWGIPIPCRGVTCDDGPAAAGPGRGAGGLGPYRAGASSGARTEATEEIKVWGRRRLLALARLLPLADRIEVRLLGSGLPSLWIVFLGEMRFTLALSGWTANDWTSGSHLDVMAGAISPDAQLSDRVVRHLELAQRATYGELAVALRAPDDALRAALHLAARQGQVIYDHVAECYRFRPVMPVALSDALLGPEPPELAEGRRIAQGGVEVAREEGLAGGRRVVVARAKGTSCELLLDADGAIQKAKCSCSYFYKNRLRAGPCRHLLAVKLHLAGSGDAGRPPQPALIDDVMFTRYPN</sequence>
<accession>A0A150PRL6</accession>
<dbReference type="Proteomes" id="UP000075604">
    <property type="component" value="Unassembled WGS sequence"/>
</dbReference>
<keyword evidence="1" id="KW-0862">Zinc</keyword>
<gene>
    <name evidence="3" type="ORF">BE04_00735</name>
</gene>
<evidence type="ECO:0000313" key="4">
    <source>
        <dbReference type="Proteomes" id="UP000075604"/>
    </source>
</evidence>
<dbReference type="AlphaFoldDB" id="A0A150PRL6"/>
<dbReference type="GO" id="GO:0008270">
    <property type="term" value="F:zinc ion binding"/>
    <property type="evidence" value="ECO:0007669"/>
    <property type="project" value="UniProtKB-KW"/>
</dbReference>
<comment type="caution">
    <text evidence="3">The sequence shown here is derived from an EMBL/GenBank/DDBJ whole genome shotgun (WGS) entry which is preliminary data.</text>
</comment>
<evidence type="ECO:0000313" key="3">
    <source>
        <dbReference type="EMBL" id="KYF58303.1"/>
    </source>
</evidence>
<proteinExistence type="predicted"/>
<dbReference type="Pfam" id="PF04434">
    <property type="entry name" value="SWIM"/>
    <property type="match status" value="1"/>
</dbReference>
<evidence type="ECO:0000256" key="1">
    <source>
        <dbReference type="PROSITE-ProRule" id="PRU00325"/>
    </source>
</evidence>
<organism evidence="3 4">
    <name type="scientific">Sorangium cellulosum</name>
    <name type="common">Polyangium cellulosum</name>
    <dbReference type="NCBI Taxonomy" id="56"/>
    <lineage>
        <taxon>Bacteria</taxon>
        <taxon>Pseudomonadati</taxon>
        <taxon>Myxococcota</taxon>
        <taxon>Polyangia</taxon>
        <taxon>Polyangiales</taxon>
        <taxon>Polyangiaceae</taxon>
        <taxon>Sorangium</taxon>
    </lineage>
</organism>
<protein>
    <recommendedName>
        <fullName evidence="2">SWIM-type domain-containing protein</fullName>
    </recommendedName>
</protein>
<dbReference type="EMBL" id="JELX01001632">
    <property type="protein sequence ID" value="KYF58303.1"/>
    <property type="molecule type" value="Genomic_DNA"/>
</dbReference>
<dbReference type="InterPro" id="IPR007527">
    <property type="entry name" value="Znf_SWIM"/>
</dbReference>
<feature type="domain" description="SWIM-type" evidence="2">
    <location>
        <begin position="530"/>
        <end position="571"/>
    </location>
</feature>
<reference evidence="3 4" key="1">
    <citation type="submission" date="2014-02" db="EMBL/GenBank/DDBJ databases">
        <title>The small core and large imbalanced accessory genome model reveals a collaborative survival strategy of Sorangium cellulosum strains in nature.</title>
        <authorList>
            <person name="Han K."/>
            <person name="Peng R."/>
            <person name="Blom J."/>
            <person name="Li Y.-Z."/>
        </authorList>
    </citation>
    <scope>NUCLEOTIDE SEQUENCE [LARGE SCALE GENOMIC DNA]</scope>
    <source>
        <strain evidence="3 4">So0157-18</strain>
    </source>
</reference>
<keyword evidence="1" id="KW-0863">Zinc-finger</keyword>
<keyword evidence="1" id="KW-0479">Metal-binding</keyword>
<name>A0A150PRL6_SORCE</name>